<dbReference type="AlphaFoldDB" id="A0A1I8EJX4"/>
<dbReference type="WBParaSite" id="maker-PairedContig_2646-snap-gene-0.14-mRNA-1">
    <property type="protein sequence ID" value="maker-PairedContig_2646-snap-gene-0.14-mRNA-1"/>
    <property type="gene ID" value="maker-PairedContig_2646-snap-gene-0.14"/>
</dbReference>
<protein>
    <submittedName>
        <fullName evidence="1">Uncharacterized protein</fullName>
    </submittedName>
</protein>
<reference evidence="1" key="1">
    <citation type="submission" date="2016-11" db="UniProtKB">
        <authorList>
            <consortium name="WormBaseParasite"/>
        </authorList>
    </citation>
    <scope>IDENTIFICATION</scope>
    <source>
        <strain evidence="1">pt0022</strain>
    </source>
</reference>
<name>A0A1I8EJX4_WUCBA</name>
<sequence length="127" mass="14346">MSFGERSVQDSYIHQIHTEKDGNVNLCISQTYRNASAKFTLHTQLSAMTRPRCAAPSATQHVAWLRIRARRSYCCSVIARVDNGGKGFEAKTFDDPFIWAVNDRNSDECGRVLVFLLGMRCTAFCFC</sequence>
<accession>A0A1I8EJX4</accession>
<proteinExistence type="predicted"/>
<organism evidence="1">
    <name type="scientific">Wuchereria bancrofti</name>
    <dbReference type="NCBI Taxonomy" id="6293"/>
    <lineage>
        <taxon>Eukaryota</taxon>
        <taxon>Metazoa</taxon>
        <taxon>Ecdysozoa</taxon>
        <taxon>Nematoda</taxon>
        <taxon>Chromadorea</taxon>
        <taxon>Rhabditida</taxon>
        <taxon>Spirurina</taxon>
        <taxon>Spiruromorpha</taxon>
        <taxon>Filarioidea</taxon>
        <taxon>Onchocercidae</taxon>
        <taxon>Wuchereria</taxon>
    </lineage>
</organism>
<evidence type="ECO:0000313" key="1">
    <source>
        <dbReference type="WBParaSite" id="maker-PairedContig_2646-snap-gene-0.14-mRNA-1"/>
    </source>
</evidence>